<organism evidence="1 2">
    <name type="scientific">Streptococcus troglodytae</name>
    <dbReference type="NCBI Taxonomy" id="1111760"/>
    <lineage>
        <taxon>Bacteria</taxon>
        <taxon>Bacillati</taxon>
        <taxon>Bacillota</taxon>
        <taxon>Bacilli</taxon>
        <taxon>Lactobacillales</taxon>
        <taxon>Streptococcaceae</taxon>
        <taxon>Streptococcus</taxon>
    </lineage>
</organism>
<dbReference type="KEGG" id="strg:SRT_00600"/>
<dbReference type="EMBL" id="AP014612">
    <property type="protein sequence ID" value="BAQ23321.1"/>
    <property type="molecule type" value="Genomic_DNA"/>
</dbReference>
<gene>
    <name evidence="1" type="ORF">SRT_00600</name>
</gene>
<accession>A0A1L7LGK0</accession>
<protein>
    <submittedName>
        <fullName evidence="1">Uncharacterized protein</fullName>
    </submittedName>
</protein>
<proteinExistence type="predicted"/>
<sequence length="199" mass="23132">MENGCRGLSSIKIDERIALSEIIIYLRNTSDKSSYLKFIEGISPLNFDKIEISGYLSVILLENRVPQHLIDEIGYIYTEEDIDVGERIKDLDLLTKDNMQVLFDYPYLKDIYIILKDVKKQEGISAEAINKLQESNCYIDDSDTQEVIESIIDIGNQYRNNKISREVFINEFNRHYKNLEDESILEFIGDLISNEMKSN</sequence>
<dbReference type="AlphaFoldDB" id="A0A1L7LGK0"/>
<evidence type="ECO:0000313" key="1">
    <source>
        <dbReference type="EMBL" id="BAQ23321.1"/>
    </source>
</evidence>
<name>A0A1L7LGK0_9STRE</name>
<dbReference type="Proteomes" id="UP000217758">
    <property type="component" value="Chromosome"/>
</dbReference>
<keyword evidence="2" id="KW-1185">Reference proteome</keyword>
<evidence type="ECO:0000313" key="2">
    <source>
        <dbReference type="Proteomes" id="UP000217758"/>
    </source>
</evidence>
<reference evidence="1 2" key="1">
    <citation type="journal article" date="2016" name="Microbiol. Immunol.">
        <title>Complete genome sequence of Streptococcus troglodytae TKU31 isolated from the oral cavity of a chimpanzee (Pan troglodytes).</title>
        <authorList>
            <person name="Okamoto M."/>
            <person name="Naito M."/>
            <person name="Miyanohara M."/>
            <person name="Imai S."/>
            <person name="Nomura Y."/>
            <person name="Saito W."/>
            <person name="Momoi Y."/>
            <person name="Takada K."/>
            <person name="Miyabe-Nishiwaki T."/>
            <person name="Tomonaga M."/>
            <person name="Hanada N."/>
        </authorList>
    </citation>
    <scope>NUCLEOTIDE SEQUENCE [LARGE SCALE GENOMIC DNA]</scope>
    <source>
        <strain evidence="2">TKU 31</strain>
    </source>
</reference>